<sequence>MSSLPFLSLFSSIEDQDNNGVETVTVNWSRFGTGDVRDQAKLQDGGRAALSRFLVVAYCCQLLLSASTASRWEAALSVGCCSVLWCCSSGGDGGPTKLGYLGLV</sequence>
<dbReference type="AlphaFoldDB" id="A0AA88AE45"/>
<keyword evidence="2" id="KW-1185">Reference proteome</keyword>
<evidence type="ECO:0000313" key="1">
    <source>
        <dbReference type="EMBL" id="GMN42226.1"/>
    </source>
</evidence>
<name>A0AA88AE45_FICCA</name>
<gene>
    <name evidence="1" type="ORF">TIFTF001_011454</name>
</gene>
<proteinExistence type="predicted"/>
<accession>A0AA88AE45</accession>
<dbReference type="EMBL" id="BTGU01000014">
    <property type="protein sequence ID" value="GMN42226.1"/>
    <property type="molecule type" value="Genomic_DNA"/>
</dbReference>
<organism evidence="1 2">
    <name type="scientific">Ficus carica</name>
    <name type="common">Common fig</name>
    <dbReference type="NCBI Taxonomy" id="3494"/>
    <lineage>
        <taxon>Eukaryota</taxon>
        <taxon>Viridiplantae</taxon>
        <taxon>Streptophyta</taxon>
        <taxon>Embryophyta</taxon>
        <taxon>Tracheophyta</taxon>
        <taxon>Spermatophyta</taxon>
        <taxon>Magnoliopsida</taxon>
        <taxon>eudicotyledons</taxon>
        <taxon>Gunneridae</taxon>
        <taxon>Pentapetalae</taxon>
        <taxon>rosids</taxon>
        <taxon>fabids</taxon>
        <taxon>Rosales</taxon>
        <taxon>Moraceae</taxon>
        <taxon>Ficeae</taxon>
        <taxon>Ficus</taxon>
    </lineage>
</organism>
<reference evidence="1" key="1">
    <citation type="submission" date="2023-07" db="EMBL/GenBank/DDBJ databases">
        <title>draft genome sequence of fig (Ficus carica).</title>
        <authorList>
            <person name="Takahashi T."/>
            <person name="Nishimura K."/>
        </authorList>
    </citation>
    <scope>NUCLEOTIDE SEQUENCE</scope>
</reference>
<comment type="caution">
    <text evidence="1">The sequence shown here is derived from an EMBL/GenBank/DDBJ whole genome shotgun (WGS) entry which is preliminary data.</text>
</comment>
<protein>
    <submittedName>
        <fullName evidence="1">Uncharacterized protein</fullName>
    </submittedName>
</protein>
<evidence type="ECO:0000313" key="2">
    <source>
        <dbReference type="Proteomes" id="UP001187192"/>
    </source>
</evidence>
<dbReference type="Proteomes" id="UP001187192">
    <property type="component" value="Unassembled WGS sequence"/>
</dbReference>